<reference evidence="2 3" key="1">
    <citation type="submission" date="2023-10" db="EMBL/GenBank/DDBJ databases">
        <title>Saccharopolyspora sp. nov., isolated from mangrove soil.</title>
        <authorList>
            <person name="Lu Y."/>
            <person name="Liu W."/>
        </authorList>
    </citation>
    <scope>NUCLEOTIDE SEQUENCE [LARGE SCALE GENOMIC DNA]</scope>
    <source>
        <strain evidence="2 3">S2-29</strain>
    </source>
</reference>
<comment type="caution">
    <text evidence="2">The sequence shown here is derived from an EMBL/GenBank/DDBJ whole genome shotgun (WGS) entry which is preliminary data.</text>
</comment>
<gene>
    <name evidence="2" type="ORF">R4I43_19975</name>
</gene>
<proteinExistence type="predicted"/>
<organism evidence="2 3">
    <name type="scientific">Saccharopolyspora mangrovi</name>
    <dbReference type="NCBI Taxonomy" id="3082379"/>
    <lineage>
        <taxon>Bacteria</taxon>
        <taxon>Bacillati</taxon>
        <taxon>Actinomycetota</taxon>
        <taxon>Actinomycetes</taxon>
        <taxon>Pseudonocardiales</taxon>
        <taxon>Pseudonocardiaceae</taxon>
        <taxon>Saccharopolyspora</taxon>
    </lineage>
</organism>
<dbReference type="EMBL" id="JAWLNX010000014">
    <property type="protein sequence ID" value="MEB3369690.1"/>
    <property type="molecule type" value="Genomic_DNA"/>
</dbReference>
<feature type="transmembrane region" description="Helical" evidence="1">
    <location>
        <begin position="6"/>
        <end position="29"/>
    </location>
</feature>
<name>A0ABU6AEE8_9PSEU</name>
<dbReference type="NCBIfam" id="TIGR04222">
    <property type="entry name" value="near_uncomplex"/>
    <property type="match status" value="1"/>
</dbReference>
<keyword evidence="1" id="KW-0812">Transmembrane</keyword>
<evidence type="ECO:0000313" key="3">
    <source>
        <dbReference type="Proteomes" id="UP001327093"/>
    </source>
</evidence>
<keyword evidence="1" id="KW-1133">Transmembrane helix</keyword>
<feature type="transmembrane region" description="Helical" evidence="1">
    <location>
        <begin position="300"/>
        <end position="318"/>
    </location>
</feature>
<keyword evidence="1" id="KW-0472">Membrane</keyword>
<feature type="transmembrane region" description="Helical" evidence="1">
    <location>
        <begin position="168"/>
        <end position="194"/>
    </location>
</feature>
<dbReference type="InterPro" id="IPR026467">
    <property type="entry name" value="Ser/Gly_Cys_C_dom"/>
</dbReference>
<keyword evidence="3" id="KW-1185">Reference proteome</keyword>
<evidence type="ECO:0000256" key="1">
    <source>
        <dbReference type="SAM" id="Phobius"/>
    </source>
</evidence>
<evidence type="ECO:0000313" key="2">
    <source>
        <dbReference type="EMBL" id="MEB3369690.1"/>
    </source>
</evidence>
<sequence length="630" mass="68738">MTQNTIMVVQYVVALSAAVVVRAGAYFWVQSFPDTSVLRPLGPYDVAFLGGGSSWVVETAVAGLVESGGVTVHHGRRTEYRPGPDAARRVRDPVQREVLVLLQRTNSLTRLALLFARTGTAADLRRGLVSAGFLLSYPGRTPIVWVGRALIPLAVIAMGLLHGVSRDAAIGVLVFAGFGALVVWAASETVLPLAHSRRARRLKSAMAKVVAECTPSDKQRKREEVLDEAVVRQVRGIVTARAGEWGLATGWAGSAIGMVPFMGWKGYTAERAELRPLPRSWSPGSRMAFASSGPRRGLGFLFRVLGVACVLAALGGLVRSGPGYLTIGLLVVLSLAGAWSTTLGKKHLAADGREVLRTSVRPPVLYLRSFEHDAMLEQASPFRWLLVALGSRSSYIEEVVRAVRGFGKVVAIGDPGAPLPGLGPAQIHVPEDATAVIGPGWNLQRWQAEVLGLLHHASLVLISAGHSEGLRWEFAQATSRVPPERLVILVPLDRAQYARFRERTQAYFRSGLPADPRKHSVRKNEEVHGLIYFDRDWTPHFVAFHRHALLQLHRGRIAIRPSLRRLRNRLVHALYPVFHSNRVFWPGIVLPVPFGRSSDHRVVPGLSAARTLVLLVALAIADALISKHLR</sequence>
<dbReference type="RefSeq" id="WP_324267176.1">
    <property type="nucleotide sequence ID" value="NZ_JAWLNX010000014.1"/>
</dbReference>
<dbReference type="Proteomes" id="UP001327093">
    <property type="component" value="Unassembled WGS sequence"/>
</dbReference>
<feature type="transmembrane region" description="Helical" evidence="1">
    <location>
        <begin position="143"/>
        <end position="162"/>
    </location>
</feature>
<accession>A0ABU6AEE8</accession>
<feature type="transmembrane region" description="Helical" evidence="1">
    <location>
        <begin position="324"/>
        <end position="343"/>
    </location>
</feature>
<protein>
    <submittedName>
        <fullName evidence="2">TIGR04222 domain-containing membrane protein</fullName>
    </submittedName>
</protein>